<evidence type="ECO:0000313" key="1">
    <source>
        <dbReference type="EMBL" id="KRL78257.1"/>
    </source>
</evidence>
<reference evidence="1 2" key="1">
    <citation type="journal article" date="2015" name="Genome Announc.">
        <title>Expanding the biotechnology potential of lactobacilli through comparative genomics of 213 strains and associated genera.</title>
        <authorList>
            <person name="Sun Z."/>
            <person name="Harris H.M."/>
            <person name="McCann A."/>
            <person name="Guo C."/>
            <person name="Argimon S."/>
            <person name="Zhang W."/>
            <person name="Yang X."/>
            <person name="Jeffery I.B."/>
            <person name="Cooney J.C."/>
            <person name="Kagawa T.F."/>
            <person name="Liu W."/>
            <person name="Song Y."/>
            <person name="Salvetti E."/>
            <person name="Wrobel A."/>
            <person name="Rasinkangas P."/>
            <person name="Parkhill J."/>
            <person name="Rea M.C."/>
            <person name="O'Sullivan O."/>
            <person name="Ritari J."/>
            <person name="Douillard F.P."/>
            <person name="Paul Ross R."/>
            <person name="Yang R."/>
            <person name="Briner A.E."/>
            <person name="Felis G.E."/>
            <person name="de Vos W.M."/>
            <person name="Barrangou R."/>
            <person name="Klaenhammer T.R."/>
            <person name="Caufield P.W."/>
            <person name="Cui Y."/>
            <person name="Zhang H."/>
            <person name="O'Toole P.W."/>
        </authorList>
    </citation>
    <scope>NUCLEOTIDE SEQUENCE [LARGE SCALE GENOMIC DNA]</scope>
    <source>
        <strain evidence="1 2">DSM 15833</strain>
    </source>
</reference>
<name>A0A0R1TAA8_9LACO</name>
<dbReference type="AlphaFoldDB" id="A0A0R1TAA8"/>
<evidence type="ECO:0000313" key="2">
    <source>
        <dbReference type="Proteomes" id="UP000051048"/>
    </source>
</evidence>
<dbReference type="Proteomes" id="UP000051048">
    <property type="component" value="Unassembled WGS sequence"/>
</dbReference>
<comment type="caution">
    <text evidence="1">The sequence shown here is derived from an EMBL/GenBank/DDBJ whole genome shotgun (WGS) entry which is preliminary data.</text>
</comment>
<sequence>MAEIDFIKKNAKKMSNQELLYYLPNQTVKTKHTLSSLRTLKHKLGITGGKKTNKGRAYNDFELRIIKSPKYTNKQASLHIGRTPNAIGKKRAKLREEGIIKW</sequence>
<dbReference type="RefSeq" id="WP_056986839.1">
    <property type="nucleotide sequence ID" value="NZ_AZFH01000155.1"/>
</dbReference>
<dbReference type="EMBL" id="AZFH01000155">
    <property type="protein sequence ID" value="KRL78257.1"/>
    <property type="molecule type" value="Genomic_DNA"/>
</dbReference>
<dbReference type="PATRIC" id="fig|1423740.3.peg.1234"/>
<protein>
    <submittedName>
        <fullName evidence="1">Uncharacterized protein</fullName>
    </submittedName>
</protein>
<proteinExistence type="predicted"/>
<accession>A0A0R1TAA8</accession>
<organism evidence="1 2">
    <name type="scientific">Ligilactobacillus equi DSM 15833 = JCM 10991</name>
    <dbReference type="NCBI Taxonomy" id="1423740"/>
    <lineage>
        <taxon>Bacteria</taxon>
        <taxon>Bacillati</taxon>
        <taxon>Bacillota</taxon>
        <taxon>Bacilli</taxon>
        <taxon>Lactobacillales</taxon>
        <taxon>Lactobacillaceae</taxon>
        <taxon>Ligilactobacillus</taxon>
    </lineage>
</organism>
<gene>
    <name evidence="1" type="ORF">FC36_GL001146</name>
</gene>